<evidence type="ECO:0008006" key="3">
    <source>
        <dbReference type="Google" id="ProtNLM"/>
    </source>
</evidence>
<evidence type="ECO:0000313" key="2">
    <source>
        <dbReference type="Proteomes" id="UP001302349"/>
    </source>
</evidence>
<accession>A0ABZ0IWP7</accession>
<name>A0ABZ0IWP7_9BACT</name>
<dbReference type="Proteomes" id="UP001302349">
    <property type="component" value="Chromosome"/>
</dbReference>
<organism evidence="1 2">
    <name type="scientific">Imperialibacter roseus</name>
    <dbReference type="NCBI Taxonomy" id="1324217"/>
    <lineage>
        <taxon>Bacteria</taxon>
        <taxon>Pseudomonadati</taxon>
        <taxon>Bacteroidota</taxon>
        <taxon>Cytophagia</taxon>
        <taxon>Cytophagales</taxon>
        <taxon>Flammeovirgaceae</taxon>
        <taxon>Imperialibacter</taxon>
    </lineage>
</organism>
<dbReference type="RefSeq" id="WP_317492086.1">
    <property type="nucleotide sequence ID" value="NZ_CP136051.1"/>
</dbReference>
<dbReference type="EMBL" id="CP136051">
    <property type="protein sequence ID" value="WOK09468.1"/>
    <property type="molecule type" value="Genomic_DNA"/>
</dbReference>
<keyword evidence="2" id="KW-1185">Reference proteome</keyword>
<protein>
    <recommendedName>
        <fullName evidence="3">SIR2-like domain-containing protein</fullName>
    </recommendedName>
</protein>
<reference evidence="1 2" key="1">
    <citation type="journal article" date="2023" name="Microbiol. Resour. Announc.">
        <title>Complete Genome Sequence of Imperialibacter roseus strain P4T.</title>
        <authorList>
            <person name="Tizabi D.R."/>
            <person name="Bachvaroff T."/>
            <person name="Hill R.T."/>
        </authorList>
    </citation>
    <scope>NUCLEOTIDE SEQUENCE [LARGE SCALE GENOMIC DNA]</scope>
    <source>
        <strain evidence="1 2">P4T</strain>
    </source>
</reference>
<proteinExistence type="predicted"/>
<sequence length="377" mass="43555">MSKFTYLLGAGASIGSIPIISGFIDDLQDFAKFHKEFSLESELYESKSLIVNDLAQSQKEFVSKILDLCSRVNDHASIDTLAKKYYLRGDIPNLLELKTIINEFLIYRQLRFGLDKRYDAFFSAIISNNQKGGIELPDNINIISWNYDRQVEFSLGQFHEQTRETTDLNHIEKISKIAQVIPNALNNFEFNPDKFSLIKLNGSVGHYFDGTSDENMRTERFNVNLTKEYYSDQNNLHYIAQTGVVNFEKTKSRAYSIGSKDTPLYDEPFISYSWENTKLNQNIRTAAKKAVSDTEYLVVIGYSFPVYNRRIDKEIIDSMRPTKVFIQNHRDYIDGVVSRFRAFSKVEVEPIKTVDEFYIPFEYDFPEVNPGLTVSSF</sequence>
<evidence type="ECO:0000313" key="1">
    <source>
        <dbReference type="EMBL" id="WOK09468.1"/>
    </source>
</evidence>
<gene>
    <name evidence="1" type="ORF">RT717_12540</name>
</gene>